<evidence type="ECO:0000313" key="1">
    <source>
        <dbReference type="EMBL" id="GCB72743.1"/>
    </source>
</evidence>
<gene>
    <name evidence="1" type="ORF">scyTo_0002159</name>
</gene>
<protein>
    <submittedName>
        <fullName evidence="1">Uncharacterized protein</fullName>
    </submittedName>
</protein>
<dbReference type="EMBL" id="BFAA01000523">
    <property type="protein sequence ID" value="GCB72743.1"/>
    <property type="molecule type" value="Genomic_DNA"/>
</dbReference>
<organism evidence="1 2">
    <name type="scientific">Scyliorhinus torazame</name>
    <name type="common">Cloudy catshark</name>
    <name type="synonym">Catulus torazame</name>
    <dbReference type="NCBI Taxonomy" id="75743"/>
    <lineage>
        <taxon>Eukaryota</taxon>
        <taxon>Metazoa</taxon>
        <taxon>Chordata</taxon>
        <taxon>Craniata</taxon>
        <taxon>Vertebrata</taxon>
        <taxon>Chondrichthyes</taxon>
        <taxon>Elasmobranchii</taxon>
        <taxon>Galeomorphii</taxon>
        <taxon>Galeoidea</taxon>
        <taxon>Carcharhiniformes</taxon>
        <taxon>Scyliorhinidae</taxon>
        <taxon>Scyliorhinus</taxon>
    </lineage>
</organism>
<proteinExistence type="predicted"/>
<dbReference type="OrthoDB" id="9949564at2759"/>
<dbReference type="Proteomes" id="UP000288216">
    <property type="component" value="Unassembled WGS sequence"/>
</dbReference>
<reference evidence="1 2" key="1">
    <citation type="journal article" date="2018" name="Nat. Ecol. Evol.">
        <title>Shark genomes provide insights into elasmobranch evolution and the origin of vertebrates.</title>
        <authorList>
            <person name="Hara Y"/>
            <person name="Yamaguchi K"/>
            <person name="Onimaru K"/>
            <person name="Kadota M"/>
            <person name="Koyanagi M"/>
            <person name="Keeley SD"/>
            <person name="Tatsumi K"/>
            <person name="Tanaka K"/>
            <person name="Motone F"/>
            <person name="Kageyama Y"/>
            <person name="Nozu R"/>
            <person name="Adachi N"/>
            <person name="Nishimura O"/>
            <person name="Nakagawa R"/>
            <person name="Tanegashima C"/>
            <person name="Kiyatake I"/>
            <person name="Matsumoto R"/>
            <person name="Murakumo K"/>
            <person name="Nishida K"/>
            <person name="Terakita A"/>
            <person name="Kuratani S"/>
            <person name="Sato K"/>
            <person name="Hyodo S Kuraku.S."/>
        </authorList>
    </citation>
    <scope>NUCLEOTIDE SEQUENCE [LARGE SCALE GENOMIC DNA]</scope>
</reference>
<accession>A0A401PHX6</accession>
<sequence>MCVAMCVALEIRTFIVHNQHLLPMKKQGTFWKAQALCCLCLVFLLPVAAAGKWCNNPDNFKWLRGKLQDEIDKLDDNLLPSMVKYSIFKDVNTAGLTYPCFIVVTAEQLNNTLLLLMSHFRANSYTYEQTQRVVKVLTNLYRECSDESSHRCVKPSTKAVTACRSDLFAYFRAVLNHYEYIFDQCHSVKETSKQSEGYCFFLEASNISVSSNCCLGTFSANRCLTNYQGGQERSYEPHQYLASVKQPVSAFLSMVLMDLEIP</sequence>
<comment type="caution">
    <text evidence="1">The sequence shown here is derived from an EMBL/GenBank/DDBJ whole genome shotgun (WGS) entry which is preliminary data.</text>
</comment>
<evidence type="ECO:0000313" key="2">
    <source>
        <dbReference type="Proteomes" id="UP000288216"/>
    </source>
</evidence>
<keyword evidence="2" id="KW-1185">Reference proteome</keyword>
<name>A0A401PHX6_SCYTO</name>
<dbReference type="AlphaFoldDB" id="A0A401PHX6"/>